<dbReference type="Proteomes" id="UP000675664">
    <property type="component" value="Unassembled WGS sequence"/>
</dbReference>
<dbReference type="AlphaFoldDB" id="A0A8J8B308"/>
<evidence type="ECO:0000259" key="1">
    <source>
        <dbReference type="SMART" id="SM00900"/>
    </source>
</evidence>
<gene>
    <name evidence="2" type="ORF">KCX82_21170</name>
</gene>
<evidence type="ECO:0000313" key="3">
    <source>
        <dbReference type="Proteomes" id="UP000675664"/>
    </source>
</evidence>
<dbReference type="InterPro" id="IPR007329">
    <property type="entry name" value="FMN-bd"/>
</dbReference>
<proteinExistence type="predicted"/>
<dbReference type="EMBL" id="JAGSND010000026">
    <property type="protein sequence ID" value="MBR0600383.1"/>
    <property type="molecule type" value="Genomic_DNA"/>
</dbReference>
<dbReference type="Gene3D" id="3.90.1010.20">
    <property type="match status" value="2"/>
</dbReference>
<name>A0A8J8B308_9FIRM</name>
<reference evidence="2" key="2">
    <citation type="submission" date="2021-04" db="EMBL/GenBank/DDBJ databases">
        <authorList>
            <person name="Liu J."/>
        </authorList>
    </citation>
    <scope>NUCLEOTIDE SEQUENCE</scope>
    <source>
        <strain evidence="2">BAD-6</strain>
    </source>
</reference>
<dbReference type="SMART" id="SM00900">
    <property type="entry name" value="FMN_bind"/>
    <property type="match status" value="2"/>
</dbReference>
<dbReference type="GO" id="GO:0010181">
    <property type="term" value="F:FMN binding"/>
    <property type="evidence" value="ECO:0007669"/>
    <property type="project" value="InterPro"/>
</dbReference>
<dbReference type="Pfam" id="PF04205">
    <property type="entry name" value="FMN_bind"/>
    <property type="match status" value="2"/>
</dbReference>
<dbReference type="GO" id="GO:0016020">
    <property type="term" value="C:membrane"/>
    <property type="evidence" value="ECO:0007669"/>
    <property type="project" value="InterPro"/>
</dbReference>
<feature type="domain" description="FMN-binding" evidence="1">
    <location>
        <begin position="173"/>
        <end position="264"/>
    </location>
</feature>
<evidence type="ECO:0000313" key="2">
    <source>
        <dbReference type="EMBL" id="MBR0600383.1"/>
    </source>
</evidence>
<keyword evidence="3" id="KW-1185">Reference proteome</keyword>
<sequence length="280" mass="31286">MKKIFILLLIGILIMPAFFGCSQKGGKGIPEENTSDYQDGVYHAIYDRNDVRNWKAFVDITVEDGQIVEVYYDYINDTDELRSKQQGYIEGFSAANGYTPREGFDELANRLIKEQDIEKVDAVSGATHSSRNFNELSAAALEKAREGDTSDTIVALYDDGTYRVEADAYDEYGWKPFVELEISDHNITGVNFDSVNEEGKLKSDDAEYRKNMEAVTKTYPQKYQEELEQKLLDKQVISLVDAVTGATTSSTNFTALVEYALDDMAEVGETGTKSISLGAE</sequence>
<protein>
    <submittedName>
        <fullName evidence="2">FMN-binding protein</fullName>
    </submittedName>
</protein>
<organism evidence="2 3">
    <name type="scientific">Sinanaerobacter chloroacetimidivorans</name>
    <dbReference type="NCBI Taxonomy" id="2818044"/>
    <lineage>
        <taxon>Bacteria</taxon>
        <taxon>Bacillati</taxon>
        <taxon>Bacillota</taxon>
        <taxon>Clostridia</taxon>
        <taxon>Peptostreptococcales</taxon>
        <taxon>Anaerovoracaceae</taxon>
        <taxon>Sinanaerobacter</taxon>
    </lineage>
</organism>
<accession>A0A8J8B308</accession>
<feature type="domain" description="FMN-binding" evidence="1">
    <location>
        <begin position="52"/>
        <end position="144"/>
    </location>
</feature>
<comment type="caution">
    <text evidence="2">The sequence shown here is derived from an EMBL/GenBank/DDBJ whole genome shotgun (WGS) entry which is preliminary data.</text>
</comment>
<reference evidence="2" key="1">
    <citation type="submission" date="2021-04" db="EMBL/GenBank/DDBJ databases">
        <title>Sinoanaerobacter chloroacetimidivorans sp. nov., an obligate anaerobic bacterium isolated from anaerobic sludge.</title>
        <authorList>
            <person name="Bao Y."/>
        </authorList>
    </citation>
    <scope>NUCLEOTIDE SEQUENCE</scope>
    <source>
        <strain evidence="2">BAD-6</strain>
    </source>
</reference>
<dbReference type="PROSITE" id="PS51257">
    <property type="entry name" value="PROKAR_LIPOPROTEIN"/>
    <property type="match status" value="1"/>
</dbReference>